<keyword evidence="3" id="KW-0804">Transcription</keyword>
<organism evidence="5 6">
    <name type="scientific">Actinacidiphila paucisporea</name>
    <dbReference type="NCBI Taxonomy" id="310782"/>
    <lineage>
        <taxon>Bacteria</taxon>
        <taxon>Bacillati</taxon>
        <taxon>Actinomycetota</taxon>
        <taxon>Actinomycetes</taxon>
        <taxon>Kitasatosporales</taxon>
        <taxon>Streptomycetaceae</taxon>
        <taxon>Actinacidiphila</taxon>
    </lineage>
</organism>
<keyword evidence="1" id="KW-0805">Transcription regulation</keyword>
<dbReference type="InterPro" id="IPR018062">
    <property type="entry name" value="HTH_AraC-typ_CS"/>
</dbReference>
<evidence type="ECO:0000313" key="5">
    <source>
        <dbReference type="EMBL" id="SHM56293.1"/>
    </source>
</evidence>
<dbReference type="EMBL" id="FRBI01000012">
    <property type="protein sequence ID" value="SHM56293.1"/>
    <property type="molecule type" value="Genomic_DNA"/>
</dbReference>
<evidence type="ECO:0000313" key="6">
    <source>
        <dbReference type="Proteomes" id="UP000184111"/>
    </source>
</evidence>
<dbReference type="Proteomes" id="UP000184111">
    <property type="component" value="Unassembled WGS sequence"/>
</dbReference>
<dbReference type="AlphaFoldDB" id="A0A1M7JU84"/>
<dbReference type="InterPro" id="IPR009057">
    <property type="entry name" value="Homeodomain-like_sf"/>
</dbReference>
<dbReference type="GO" id="GO:0003700">
    <property type="term" value="F:DNA-binding transcription factor activity"/>
    <property type="evidence" value="ECO:0007669"/>
    <property type="project" value="InterPro"/>
</dbReference>
<evidence type="ECO:0000256" key="1">
    <source>
        <dbReference type="ARBA" id="ARBA00023015"/>
    </source>
</evidence>
<protein>
    <submittedName>
        <fullName evidence="5">AraC-type DNA-binding protein</fullName>
    </submittedName>
</protein>
<dbReference type="InterPro" id="IPR032783">
    <property type="entry name" value="AraC_lig"/>
</dbReference>
<dbReference type="STRING" id="310782.SAMN05216499_11241"/>
<proteinExistence type="predicted"/>
<dbReference type="InterPro" id="IPR018060">
    <property type="entry name" value="HTH_AraC"/>
</dbReference>
<feature type="domain" description="HTH araC/xylS-type" evidence="4">
    <location>
        <begin position="90"/>
        <end position="188"/>
    </location>
</feature>
<dbReference type="PANTHER" id="PTHR46796">
    <property type="entry name" value="HTH-TYPE TRANSCRIPTIONAL ACTIVATOR RHAS-RELATED"/>
    <property type="match status" value="1"/>
</dbReference>
<keyword evidence="2 5" id="KW-0238">DNA-binding</keyword>
<dbReference type="SUPFAM" id="SSF46689">
    <property type="entry name" value="Homeodomain-like"/>
    <property type="match status" value="2"/>
</dbReference>
<evidence type="ECO:0000256" key="2">
    <source>
        <dbReference type="ARBA" id="ARBA00023125"/>
    </source>
</evidence>
<dbReference type="Pfam" id="PF12852">
    <property type="entry name" value="Cupin_6"/>
    <property type="match status" value="1"/>
</dbReference>
<evidence type="ECO:0000259" key="4">
    <source>
        <dbReference type="PROSITE" id="PS01124"/>
    </source>
</evidence>
<dbReference type="PROSITE" id="PS00041">
    <property type="entry name" value="HTH_ARAC_FAMILY_1"/>
    <property type="match status" value="1"/>
</dbReference>
<keyword evidence="6" id="KW-1185">Reference proteome</keyword>
<dbReference type="PROSITE" id="PS01124">
    <property type="entry name" value="HTH_ARAC_FAMILY_2"/>
    <property type="match status" value="1"/>
</dbReference>
<sequence length="193" mass="20709">MISGTYQMRGEISSRLLSALPPVLVLAGDAWSSPLPALLSDEIVRDEPGQEVVLDRLLDLLLIAVLRTWFARPEAAAPGWYAAQADPVVGPALRLLHDDPAHPWTVADPAARTGVSRAALGRRFTDLVGEPPMAYLTGWRLSLAADLLREPDATVASVARKVGYGSPFALSAAFKRVRGVSPQQHRERAAAAC</sequence>
<dbReference type="Pfam" id="PF12833">
    <property type="entry name" value="HTH_18"/>
    <property type="match status" value="1"/>
</dbReference>
<accession>A0A1M7JU84</accession>
<name>A0A1M7JU84_9ACTN</name>
<evidence type="ECO:0000256" key="3">
    <source>
        <dbReference type="ARBA" id="ARBA00023163"/>
    </source>
</evidence>
<dbReference type="GO" id="GO:0043565">
    <property type="term" value="F:sequence-specific DNA binding"/>
    <property type="evidence" value="ECO:0007669"/>
    <property type="project" value="InterPro"/>
</dbReference>
<dbReference type="Gene3D" id="1.10.10.60">
    <property type="entry name" value="Homeodomain-like"/>
    <property type="match status" value="2"/>
</dbReference>
<dbReference type="SMART" id="SM00342">
    <property type="entry name" value="HTH_ARAC"/>
    <property type="match status" value="1"/>
</dbReference>
<dbReference type="InterPro" id="IPR050204">
    <property type="entry name" value="AraC_XylS_family_regulators"/>
</dbReference>
<dbReference type="PANTHER" id="PTHR46796:SF13">
    <property type="entry name" value="HTH-TYPE TRANSCRIPTIONAL ACTIVATOR RHAS"/>
    <property type="match status" value="1"/>
</dbReference>
<reference evidence="5 6" key="1">
    <citation type="submission" date="2016-11" db="EMBL/GenBank/DDBJ databases">
        <authorList>
            <person name="Jaros S."/>
            <person name="Januszkiewicz K."/>
            <person name="Wedrychowicz H."/>
        </authorList>
    </citation>
    <scope>NUCLEOTIDE SEQUENCE [LARGE SCALE GENOMIC DNA]</scope>
    <source>
        <strain evidence="5 6">CGMCC 4.2025</strain>
    </source>
</reference>
<gene>
    <name evidence="5" type="ORF">SAMN05216499_11241</name>
</gene>